<dbReference type="AlphaFoldDB" id="A0A3M0CGU1"/>
<dbReference type="SUPFAM" id="SSF53474">
    <property type="entry name" value="alpha/beta-Hydrolases"/>
    <property type="match status" value="1"/>
</dbReference>
<dbReference type="FunCoup" id="A0A3M0CGU1">
    <property type="interactions" value="372"/>
</dbReference>
<dbReference type="RefSeq" id="WP_121937945.1">
    <property type="nucleotide sequence ID" value="NZ_REFR01000010.1"/>
</dbReference>
<dbReference type="PANTHER" id="PTHR12277">
    <property type="entry name" value="ALPHA/BETA HYDROLASE DOMAIN-CONTAINING PROTEIN"/>
    <property type="match status" value="1"/>
</dbReference>
<comment type="caution">
    <text evidence="3">The sequence shown here is derived from an EMBL/GenBank/DDBJ whole genome shotgun (WGS) entry which is preliminary data.</text>
</comment>
<reference evidence="3 4" key="1">
    <citation type="submission" date="2018-10" db="EMBL/GenBank/DDBJ databases">
        <title>Genomic Encyclopedia of Archaeal and Bacterial Type Strains, Phase II (KMG-II): from individual species to whole genera.</title>
        <authorList>
            <person name="Goeker M."/>
        </authorList>
    </citation>
    <scope>NUCLEOTIDE SEQUENCE [LARGE SCALE GENOMIC DNA]</scope>
    <source>
        <strain evidence="3 4">DSM 25217</strain>
    </source>
</reference>
<evidence type="ECO:0000313" key="4">
    <source>
        <dbReference type="Proteomes" id="UP000271227"/>
    </source>
</evidence>
<feature type="domain" description="AB hydrolase-1" evidence="2">
    <location>
        <begin position="76"/>
        <end position="173"/>
    </location>
</feature>
<keyword evidence="1" id="KW-0472">Membrane</keyword>
<accession>A0A3M0CGU1</accession>
<dbReference type="InParanoid" id="A0A3M0CGU1"/>
<dbReference type="OrthoDB" id="9798884at2"/>
<dbReference type="InterPro" id="IPR029058">
    <property type="entry name" value="AB_hydrolase_fold"/>
</dbReference>
<keyword evidence="4" id="KW-1185">Reference proteome</keyword>
<dbReference type="InterPro" id="IPR000073">
    <property type="entry name" value="AB_hydrolase_1"/>
</dbReference>
<gene>
    <name evidence="3" type="ORF">BXY39_1227</name>
</gene>
<dbReference type="Gene3D" id="3.40.50.1820">
    <property type="entry name" value="alpha/beta hydrolase"/>
    <property type="match status" value="1"/>
</dbReference>
<evidence type="ECO:0000259" key="2">
    <source>
        <dbReference type="Pfam" id="PF00561"/>
    </source>
</evidence>
<evidence type="ECO:0000313" key="3">
    <source>
        <dbReference type="EMBL" id="RMB08592.1"/>
    </source>
</evidence>
<sequence length="268" mass="29645">MRWWARACVGLIVIYGVMLGVIYVRQEHLMLNFAPVADNHAYAFDTTVEDIWLERDGARLHGVLFRTDAAVPARGLVLYYKGNAGNVGNSSKMARTFLGLGFDVMSMDYRGFGKSRGPLSEDALLADAEAWYDLARERYGQQDIRVVGYSFGSTQASHVAATRPVEDLILFAPMKSILDLGRRRYPWVPTFISRFPLRSDLKLMQAHTARIVIYHGTADAVVPFASGAELKSVMGADDAFVEVAGAGHGDLPWTALVQEDIALRWSGL</sequence>
<name>A0A3M0CGU1_9PROT</name>
<keyword evidence="1" id="KW-1133">Transmembrane helix</keyword>
<feature type="transmembrane region" description="Helical" evidence="1">
    <location>
        <begin position="7"/>
        <end position="24"/>
    </location>
</feature>
<dbReference type="Proteomes" id="UP000271227">
    <property type="component" value="Unassembled WGS sequence"/>
</dbReference>
<organism evidence="3 4">
    <name type="scientific">Eilatimonas milleporae</name>
    <dbReference type="NCBI Taxonomy" id="911205"/>
    <lineage>
        <taxon>Bacteria</taxon>
        <taxon>Pseudomonadati</taxon>
        <taxon>Pseudomonadota</taxon>
        <taxon>Alphaproteobacteria</taxon>
        <taxon>Kordiimonadales</taxon>
        <taxon>Kordiimonadaceae</taxon>
        <taxon>Eilatimonas</taxon>
    </lineage>
</organism>
<evidence type="ECO:0000256" key="1">
    <source>
        <dbReference type="SAM" id="Phobius"/>
    </source>
</evidence>
<protein>
    <recommendedName>
        <fullName evidence="2">AB hydrolase-1 domain-containing protein</fullName>
    </recommendedName>
</protein>
<dbReference type="PANTHER" id="PTHR12277:SF79">
    <property type="entry name" value="XAA-PRO DIPEPTIDYL-PEPTIDASE-RELATED"/>
    <property type="match status" value="1"/>
</dbReference>
<proteinExistence type="predicted"/>
<dbReference type="Pfam" id="PF00561">
    <property type="entry name" value="Abhydrolase_1"/>
    <property type="match status" value="1"/>
</dbReference>
<dbReference type="EMBL" id="REFR01000010">
    <property type="protein sequence ID" value="RMB08592.1"/>
    <property type="molecule type" value="Genomic_DNA"/>
</dbReference>
<keyword evidence="1" id="KW-0812">Transmembrane</keyword>